<reference evidence="2" key="2">
    <citation type="submission" date="2022-06" db="UniProtKB">
        <authorList>
            <consortium name="EnsemblMetazoa"/>
        </authorList>
    </citation>
    <scope>IDENTIFICATION</scope>
    <source>
        <strain evidence="2">PS312</strain>
    </source>
</reference>
<evidence type="ECO:0000313" key="2">
    <source>
        <dbReference type="EnsemblMetazoa" id="PPA44983.1"/>
    </source>
</evidence>
<evidence type="ECO:0000256" key="1">
    <source>
        <dbReference type="SAM" id="MobiDB-lite"/>
    </source>
</evidence>
<proteinExistence type="predicted"/>
<sequence length="105" mass="12031">MNPPSPPPLFDLTPFLRRANLGGLEQRRGGRETQNFVFSSPKEEKRKERGEGGRGGRPSLRWWFTIYALLCGAATVEEWRKTKNAECEPRTKREKEQKKKDAGKG</sequence>
<name>A0A2A6CAZ6_PRIPA</name>
<dbReference type="Proteomes" id="UP000005239">
    <property type="component" value="Unassembled WGS sequence"/>
</dbReference>
<evidence type="ECO:0000313" key="3">
    <source>
        <dbReference type="Proteomes" id="UP000005239"/>
    </source>
</evidence>
<accession>A0A8R1Z6Q9</accession>
<reference evidence="3" key="1">
    <citation type="journal article" date="2008" name="Nat. Genet.">
        <title>The Pristionchus pacificus genome provides a unique perspective on nematode lifestyle and parasitism.</title>
        <authorList>
            <person name="Dieterich C."/>
            <person name="Clifton S.W."/>
            <person name="Schuster L.N."/>
            <person name="Chinwalla A."/>
            <person name="Delehaunty K."/>
            <person name="Dinkelacker I."/>
            <person name="Fulton L."/>
            <person name="Fulton R."/>
            <person name="Godfrey J."/>
            <person name="Minx P."/>
            <person name="Mitreva M."/>
            <person name="Roeseler W."/>
            <person name="Tian H."/>
            <person name="Witte H."/>
            <person name="Yang S.P."/>
            <person name="Wilson R.K."/>
            <person name="Sommer R.J."/>
        </authorList>
    </citation>
    <scope>NUCLEOTIDE SEQUENCE [LARGE SCALE GENOMIC DNA]</scope>
    <source>
        <strain evidence="3">PS312</strain>
    </source>
</reference>
<feature type="region of interest" description="Disordered" evidence="1">
    <location>
        <begin position="22"/>
        <end position="58"/>
    </location>
</feature>
<accession>A0A2A6CAZ6</accession>
<protein>
    <submittedName>
        <fullName evidence="2">Uncharacterized protein</fullName>
    </submittedName>
</protein>
<dbReference type="AlphaFoldDB" id="A0A2A6CAZ6"/>
<gene>
    <name evidence="2" type="primary">WBGene00283352</name>
</gene>
<feature type="region of interest" description="Disordered" evidence="1">
    <location>
        <begin position="82"/>
        <end position="105"/>
    </location>
</feature>
<dbReference type="EnsemblMetazoa" id="PPA44983.1">
    <property type="protein sequence ID" value="PPA44983.1"/>
    <property type="gene ID" value="WBGene00283352"/>
</dbReference>
<organism evidence="2 3">
    <name type="scientific">Pristionchus pacificus</name>
    <name type="common">Parasitic nematode worm</name>
    <dbReference type="NCBI Taxonomy" id="54126"/>
    <lineage>
        <taxon>Eukaryota</taxon>
        <taxon>Metazoa</taxon>
        <taxon>Ecdysozoa</taxon>
        <taxon>Nematoda</taxon>
        <taxon>Chromadorea</taxon>
        <taxon>Rhabditida</taxon>
        <taxon>Rhabditina</taxon>
        <taxon>Diplogasteromorpha</taxon>
        <taxon>Diplogasteroidea</taxon>
        <taxon>Neodiplogasteridae</taxon>
        <taxon>Pristionchus</taxon>
    </lineage>
</organism>
<feature type="compositionally biased region" description="Basic and acidic residues" evidence="1">
    <location>
        <begin position="41"/>
        <end position="54"/>
    </location>
</feature>
<keyword evidence="3" id="KW-1185">Reference proteome</keyword>